<feature type="transmembrane region" description="Helical" evidence="8">
    <location>
        <begin position="99"/>
        <end position="120"/>
    </location>
</feature>
<feature type="transmembrane region" description="Helical" evidence="8">
    <location>
        <begin position="127"/>
        <end position="145"/>
    </location>
</feature>
<evidence type="ECO:0000256" key="1">
    <source>
        <dbReference type="ARBA" id="ARBA00004651"/>
    </source>
</evidence>
<dbReference type="InterPro" id="IPR037185">
    <property type="entry name" value="EmrE-like"/>
</dbReference>
<dbReference type="RefSeq" id="WP_136861606.1">
    <property type="nucleotide sequence ID" value="NZ_SWCJ01000001.1"/>
</dbReference>
<evidence type="ECO:0000259" key="9">
    <source>
        <dbReference type="Pfam" id="PF00892"/>
    </source>
</evidence>
<evidence type="ECO:0000256" key="8">
    <source>
        <dbReference type="SAM" id="Phobius"/>
    </source>
</evidence>
<comment type="caution">
    <text evidence="10">The sequence shown here is derived from an EMBL/GenBank/DDBJ whole genome shotgun (WGS) entry which is preliminary data.</text>
</comment>
<organism evidence="10 11">
    <name type="scientific">Ferrimonas aestuarii</name>
    <dbReference type="NCBI Taxonomy" id="2569539"/>
    <lineage>
        <taxon>Bacteria</taxon>
        <taxon>Pseudomonadati</taxon>
        <taxon>Pseudomonadota</taxon>
        <taxon>Gammaproteobacteria</taxon>
        <taxon>Alteromonadales</taxon>
        <taxon>Ferrimonadaceae</taxon>
        <taxon>Ferrimonas</taxon>
    </lineage>
</organism>
<reference evidence="10 11" key="1">
    <citation type="submission" date="2019-04" db="EMBL/GenBank/DDBJ databases">
        <authorList>
            <person name="Hwang J.C."/>
        </authorList>
    </citation>
    <scope>NUCLEOTIDE SEQUENCE [LARGE SCALE GENOMIC DNA]</scope>
    <source>
        <strain evidence="10 11">IMCC35002</strain>
    </source>
</reference>
<feature type="transmembrane region" description="Helical" evidence="8">
    <location>
        <begin position="37"/>
        <end position="60"/>
    </location>
</feature>
<comment type="similarity">
    <text evidence="2">Belongs to the EamA transporter family.</text>
</comment>
<accession>A0A4U1BS00</accession>
<sequence length="311" mass="34244">MTSSTKGSLIAALSFVLYGLLPLYYHFLPGANMNELLAFRILSSVPTMMLLILLVTGKNIDFMAIWRDKRSLLLCLVASLVMSVSWYAFTWALTNQQVLAASLGFFINPLMAIALGALCLKERLSPGQKIAVVLALIAIGLKVLFSGELPMLALLMATFFALYGLVKKFIRYDALTAVTVEAIVLVPIALPLVLFWHIDGNLQASSEGASLFWLFVGVGPVSLIPLVLFSLAVERTSLTMIGLMQYIEPSLQFILATLLFGELFDFKQGITFGLIWLGLLICTREGWLNHRLRQRSAQSQTLSPQPPNTQA</sequence>
<evidence type="ECO:0000313" key="11">
    <source>
        <dbReference type="Proteomes" id="UP000305675"/>
    </source>
</evidence>
<evidence type="ECO:0000256" key="5">
    <source>
        <dbReference type="ARBA" id="ARBA00022692"/>
    </source>
</evidence>
<feature type="transmembrane region" description="Helical" evidence="8">
    <location>
        <begin position="7"/>
        <end position="25"/>
    </location>
</feature>
<dbReference type="GO" id="GO:0005886">
    <property type="term" value="C:plasma membrane"/>
    <property type="evidence" value="ECO:0007669"/>
    <property type="project" value="UniProtKB-SubCell"/>
</dbReference>
<dbReference type="EMBL" id="SWCJ01000001">
    <property type="protein sequence ID" value="TKB58457.1"/>
    <property type="molecule type" value="Genomic_DNA"/>
</dbReference>
<dbReference type="NCBIfam" id="TIGR00688">
    <property type="entry name" value="rarD"/>
    <property type="match status" value="1"/>
</dbReference>
<protein>
    <submittedName>
        <fullName evidence="10">EamA family transporter RarD</fullName>
    </submittedName>
</protein>
<dbReference type="SUPFAM" id="SSF103481">
    <property type="entry name" value="Multidrug resistance efflux transporter EmrE"/>
    <property type="match status" value="2"/>
</dbReference>
<evidence type="ECO:0000256" key="3">
    <source>
        <dbReference type="ARBA" id="ARBA00022448"/>
    </source>
</evidence>
<dbReference type="OrthoDB" id="369870at2"/>
<feature type="transmembrane region" description="Helical" evidence="8">
    <location>
        <begin position="178"/>
        <end position="198"/>
    </location>
</feature>
<proteinExistence type="inferred from homology"/>
<keyword evidence="4" id="KW-1003">Cell membrane</keyword>
<feature type="domain" description="EamA" evidence="9">
    <location>
        <begin position="151"/>
        <end position="282"/>
    </location>
</feature>
<comment type="subcellular location">
    <subcellularLocation>
        <location evidence="1">Cell membrane</location>
        <topology evidence="1">Multi-pass membrane protein</topology>
    </subcellularLocation>
</comment>
<evidence type="ECO:0000256" key="4">
    <source>
        <dbReference type="ARBA" id="ARBA00022475"/>
    </source>
</evidence>
<keyword evidence="7 8" id="KW-0472">Membrane</keyword>
<gene>
    <name evidence="10" type="primary">rarD</name>
    <name evidence="10" type="ORF">FCL42_01555</name>
</gene>
<evidence type="ECO:0000313" key="10">
    <source>
        <dbReference type="EMBL" id="TKB58457.1"/>
    </source>
</evidence>
<evidence type="ECO:0000256" key="6">
    <source>
        <dbReference type="ARBA" id="ARBA00022989"/>
    </source>
</evidence>
<feature type="domain" description="EamA" evidence="9">
    <location>
        <begin position="6"/>
        <end position="141"/>
    </location>
</feature>
<name>A0A4U1BS00_9GAMM</name>
<keyword evidence="5 8" id="KW-0812">Transmembrane</keyword>
<keyword evidence="3" id="KW-0813">Transport</keyword>
<dbReference type="PANTHER" id="PTHR22911">
    <property type="entry name" value="ACYL-MALONYL CONDENSING ENZYME-RELATED"/>
    <property type="match status" value="1"/>
</dbReference>
<dbReference type="PANTHER" id="PTHR22911:SF137">
    <property type="entry name" value="SOLUTE CARRIER FAMILY 35 MEMBER G2-RELATED"/>
    <property type="match status" value="1"/>
</dbReference>
<dbReference type="AlphaFoldDB" id="A0A4U1BS00"/>
<dbReference type="InterPro" id="IPR000620">
    <property type="entry name" value="EamA_dom"/>
</dbReference>
<feature type="transmembrane region" description="Helical" evidence="8">
    <location>
        <begin position="210"/>
        <end position="233"/>
    </location>
</feature>
<keyword evidence="11" id="KW-1185">Reference proteome</keyword>
<keyword evidence="6 8" id="KW-1133">Transmembrane helix</keyword>
<feature type="transmembrane region" description="Helical" evidence="8">
    <location>
        <begin position="72"/>
        <end position="93"/>
    </location>
</feature>
<dbReference type="Pfam" id="PF00892">
    <property type="entry name" value="EamA"/>
    <property type="match status" value="2"/>
</dbReference>
<dbReference type="Proteomes" id="UP000305675">
    <property type="component" value="Unassembled WGS sequence"/>
</dbReference>
<evidence type="ECO:0000256" key="2">
    <source>
        <dbReference type="ARBA" id="ARBA00007362"/>
    </source>
</evidence>
<evidence type="ECO:0000256" key="7">
    <source>
        <dbReference type="ARBA" id="ARBA00023136"/>
    </source>
</evidence>
<dbReference type="InterPro" id="IPR004626">
    <property type="entry name" value="RarD"/>
</dbReference>
<feature type="transmembrane region" description="Helical" evidence="8">
    <location>
        <begin position="270"/>
        <end position="287"/>
    </location>
</feature>